<gene>
    <name evidence="2" type="ORF">PV11_07063</name>
</gene>
<feature type="domain" description="SnoaL-like" evidence="1">
    <location>
        <begin position="9"/>
        <end position="140"/>
    </location>
</feature>
<dbReference type="STRING" id="1016849.A0A0D1VTQ8"/>
<evidence type="ECO:0000259" key="1">
    <source>
        <dbReference type="Pfam" id="PF13577"/>
    </source>
</evidence>
<dbReference type="InterPro" id="IPR032710">
    <property type="entry name" value="NTF2-like_dom_sf"/>
</dbReference>
<organism evidence="2 3">
    <name type="scientific">Exophiala sideris</name>
    <dbReference type="NCBI Taxonomy" id="1016849"/>
    <lineage>
        <taxon>Eukaryota</taxon>
        <taxon>Fungi</taxon>
        <taxon>Dikarya</taxon>
        <taxon>Ascomycota</taxon>
        <taxon>Pezizomycotina</taxon>
        <taxon>Eurotiomycetes</taxon>
        <taxon>Chaetothyriomycetidae</taxon>
        <taxon>Chaetothyriales</taxon>
        <taxon>Herpotrichiellaceae</taxon>
        <taxon>Exophiala</taxon>
    </lineage>
</organism>
<dbReference type="InterPro" id="IPR037401">
    <property type="entry name" value="SnoaL-like"/>
</dbReference>
<dbReference type="EMBL" id="KN846953">
    <property type="protein sequence ID" value="KIV79505.1"/>
    <property type="molecule type" value="Genomic_DNA"/>
</dbReference>
<dbReference type="Gene3D" id="3.10.450.50">
    <property type="match status" value="1"/>
</dbReference>
<dbReference type="AlphaFoldDB" id="A0A0D1VTQ8"/>
<evidence type="ECO:0000313" key="2">
    <source>
        <dbReference type="EMBL" id="KIV79505.1"/>
    </source>
</evidence>
<dbReference type="HOGENOM" id="CLU_106738_1_0_1"/>
<dbReference type="Pfam" id="PF13577">
    <property type="entry name" value="SnoaL_4"/>
    <property type="match status" value="1"/>
</dbReference>
<accession>A0A0D1VTQ8</accession>
<reference evidence="2 3" key="1">
    <citation type="submission" date="2015-01" db="EMBL/GenBank/DDBJ databases">
        <title>The Genome Sequence of Exophiala sideris CBS121828.</title>
        <authorList>
            <consortium name="The Broad Institute Genomics Platform"/>
            <person name="Cuomo C."/>
            <person name="de Hoog S."/>
            <person name="Gorbushina A."/>
            <person name="Stielow B."/>
            <person name="Teixiera M."/>
            <person name="Abouelleil A."/>
            <person name="Chapman S.B."/>
            <person name="Priest M."/>
            <person name="Young S.K."/>
            <person name="Wortman J."/>
            <person name="Nusbaum C."/>
            <person name="Birren B."/>
        </authorList>
    </citation>
    <scope>NUCLEOTIDE SEQUENCE [LARGE SCALE GENOMIC DNA]</scope>
    <source>
        <strain evidence="2 3">CBS 121828</strain>
    </source>
</reference>
<proteinExistence type="predicted"/>
<evidence type="ECO:0000313" key="3">
    <source>
        <dbReference type="Proteomes" id="UP000053599"/>
    </source>
</evidence>
<protein>
    <recommendedName>
        <fullName evidence="1">SnoaL-like domain-containing protein</fullName>
    </recommendedName>
</protein>
<sequence length="163" mass="18152">MDTRIKISSLPLREAVADALYRCVLGLDCNDWDMFRSSLAEGEDISMELKGSISIKGPDQIKRFIFDFIGPLDTTHHISNIRVDVKDGDDTATLSANAVAQHYREGEGPDPTTAHLMTGSIYVLDLVKDGKDDLWKIKKWSAKIVWRDGDRSITDRGLSAAQN</sequence>
<dbReference type="Proteomes" id="UP000053599">
    <property type="component" value="Unassembled WGS sequence"/>
</dbReference>
<dbReference type="OrthoDB" id="2148716at2759"/>
<name>A0A0D1VTQ8_9EURO</name>
<dbReference type="SUPFAM" id="SSF54427">
    <property type="entry name" value="NTF2-like"/>
    <property type="match status" value="1"/>
</dbReference>